<reference evidence="3" key="1">
    <citation type="journal article" date="2021" name="BMC Genomics">
        <title>Chromosome-level genome assembly and manually-curated proteome of model necrotroph Parastagonospora nodorum Sn15 reveals a genome-wide trove of candidate effector homologs, and redundancy of virulence-related functions within an accessory chromosome.</title>
        <authorList>
            <person name="Bertazzoni S."/>
            <person name="Jones D.A.B."/>
            <person name="Phan H.T."/>
            <person name="Tan K.-C."/>
            <person name="Hane J.K."/>
        </authorList>
    </citation>
    <scope>NUCLEOTIDE SEQUENCE [LARGE SCALE GENOMIC DNA]</scope>
    <source>
        <strain evidence="3">SN15 / ATCC MYA-4574 / FGSC 10173)</strain>
    </source>
</reference>
<evidence type="ECO:0000313" key="3">
    <source>
        <dbReference type="Proteomes" id="UP000663193"/>
    </source>
</evidence>
<dbReference type="EMBL" id="CP069028">
    <property type="protein sequence ID" value="QRC96759.1"/>
    <property type="molecule type" value="Genomic_DNA"/>
</dbReference>
<sequence length="148" mass="16130">MTVLLVLCCCHICHMHPSHSFRLQASSYEETKQLSWGIVDLLSHAYLRASRHKAENAMAAQLSLVEPPFCRKNYQLYTYHALACTISLTHSSSGTPSISSQTFVGCGPGNLANAKVVGRLISGFGNICNASRGQHTCSLIINIKAHDL</sequence>
<accession>A0A7U2F0Z3</accession>
<gene>
    <name evidence="2" type="ORF">JI435_434090</name>
</gene>
<keyword evidence="3" id="KW-1185">Reference proteome</keyword>
<dbReference type="VEuPathDB" id="FungiDB:JI435_434090"/>
<dbReference type="Proteomes" id="UP000663193">
    <property type="component" value="Chromosome 6"/>
</dbReference>
<evidence type="ECO:0000313" key="2">
    <source>
        <dbReference type="EMBL" id="QRC96759.1"/>
    </source>
</evidence>
<keyword evidence="1" id="KW-0732">Signal</keyword>
<organism evidence="2 3">
    <name type="scientific">Phaeosphaeria nodorum (strain SN15 / ATCC MYA-4574 / FGSC 10173)</name>
    <name type="common">Glume blotch fungus</name>
    <name type="synonym">Parastagonospora nodorum</name>
    <dbReference type="NCBI Taxonomy" id="321614"/>
    <lineage>
        <taxon>Eukaryota</taxon>
        <taxon>Fungi</taxon>
        <taxon>Dikarya</taxon>
        <taxon>Ascomycota</taxon>
        <taxon>Pezizomycotina</taxon>
        <taxon>Dothideomycetes</taxon>
        <taxon>Pleosporomycetidae</taxon>
        <taxon>Pleosporales</taxon>
        <taxon>Pleosporineae</taxon>
        <taxon>Phaeosphaeriaceae</taxon>
        <taxon>Parastagonospora</taxon>
    </lineage>
</organism>
<name>A0A7U2F0Z3_PHANO</name>
<dbReference type="AlphaFoldDB" id="A0A7U2F0Z3"/>
<evidence type="ECO:0000256" key="1">
    <source>
        <dbReference type="SAM" id="SignalP"/>
    </source>
</evidence>
<feature type="chain" id="PRO_5030573191" evidence="1">
    <location>
        <begin position="21"/>
        <end position="148"/>
    </location>
</feature>
<feature type="signal peptide" evidence="1">
    <location>
        <begin position="1"/>
        <end position="20"/>
    </location>
</feature>
<protein>
    <submittedName>
        <fullName evidence="2">Uncharacterized protein</fullName>
    </submittedName>
</protein>
<proteinExistence type="predicted"/>